<name>T1H560_MEGSC</name>
<evidence type="ECO:0000256" key="1">
    <source>
        <dbReference type="ARBA" id="ARBA00009176"/>
    </source>
</evidence>
<dbReference type="HOGENOM" id="CLU_1954216_0_0_1"/>
<accession>T1H560</accession>
<dbReference type="InterPro" id="IPR052775">
    <property type="entry name" value="IUN_hydrolase"/>
</dbReference>
<proteinExistence type="inferred from homology"/>
<dbReference type="GO" id="GO:0016799">
    <property type="term" value="F:hydrolase activity, hydrolyzing N-glycosyl compounds"/>
    <property type="evidence" value="ECO:0007669"/>
    <property type="project" value="InterPro"/>
</dbReference>
<reference evidence="3" key="2">
    <citation type="submission" date="2015-06" db="UniProtKB">
        <authorList>
            <consortium name="EnsemblMetazoa"/>
        </authorList>
    </citation>
    <scope>IDENTIFICATION</scope>
</reference>
<dbReference type="EMBL" id="CAQQ02123883">
    <property type="status" value="NOT_ANNOTATED_CDS"/>
    <property type="molecule type" value="Genomic_DNA"/>
</dbReference>
<feature type="domain" description="Inosine/uridine-preferring nucleoside hydrolase" evidence="2">
    <location>
        <begin position="1"/>
        <end position="129"/>
    </location>
</feature>
<dbReference type="Gene3D" id="3.90.245.10">
    <property type="entry name" value="Ribonucleoside hydrolase-like"/>
    <property type="match status" value="1"/>
</dbReference>
<sequence length="129" mass="14479">VDNAVQNTLRLLETVGRTDIPVFRGCGQSIIAPTMERENYYGCDGFGDLEYETPVDSTGLQEEHAVNAWHKFALKYPKQISLILIGPLTNYAICSTMYSDFNQNLKDIYAMGGNWRGRGNVTKSGEFNF</sequence>
<dbReference type="InterPro" id="IPR001910">
    <property type="entry name" value="Inosine/uridine_hydrolase_dom"/>
</dbReference>
<dbReference type="Proteomes" id="UP000015102">
    <property type="component" value="Unassembled WGS sequence"/>
</dbReference>
<dbReference type="AlphaFoldDB" id="T1H560"/>
<reference evidence="4" key="1">
    <citation type="submission" date="2013-02" db="EMBL/GenBank/DDBJ databases">
        <authorList>
            <person name="Hughes D."/>
        </authorList>
    </citation>
    <scope>NUCLEOTIDE SEQUENCE</scope>
    <source>
        <strain>Durham</strain>
        <strain evidence="4">NC isolate 2 -- Noor lab</strain>
    </source>
</reference>
<dbReference type="STRING" id="36166.T1H560"/>
<organism evidence="3 4">
    <name type="scientific">Megaselia scalaris</name>
    <name type="common">Humpbacked fly</name>
    <name type="synonym">Phora scalaris</name>
    <dbReference type="NCBI Taxonomy" id="36166"/>
    <lineage>
        <taxon>Eukaryota</taxon>
        <taxon>Metazoa</taxon>
        <taxon>Ecdysozoa</taxon>
        <taxon>Arthropoda</taxon>
        <taxon>Hexapoda</taxon>
        <taxon>Insecta</taxon>
        <taxon>Pterygota</taxon>
        <taxon>Neoptera</taxon>
        <taxon>Endopterygota</taxon>
        <taxon>Diptera</taxon>
        <taxon>Brachycera</taxon>
        <taxon>Muscomorpha</taxon>
        <taxon>Platypezoidea</taxon>
        <taxon>Phoridae</taxon>
        <taxon>Megaseliini</taxon>
        <taxon>Megaselia</taxon>
    </lineage>
</organism>
<dbReference type="PANTHER" id="PTHR46190">
    <property type="entry name" value="SI:CH211-201H21.5-RELATED"/>
    <property type="match status" value="1"/>
</dbReference>
<evidence type="ECO:0000313" key="4">
    <source>
        <dbReference type="Proteomes" id="UP000015102"/>
    </source>
</evidence>
<dbReference type="PANTHER" id="PTHR46190:SF1">
    <property type="entry name" value="SI:CH211-201H21.5"/>
    <property type="match status" value="1"/>
</dbReference>
<keyword evidence="4" id="KW-1185">Reference proteome</keyword>
<dbReference type="SUPFAM" id="SSF53590">
    <property type="entry name" value="Nucleoside hydrolase"/>
    <property type="match status" value="1"/>
</dbReference>
<evidence type="ECO:0000259" key="2">
    <source>
        <dbReference type="Pfam" id="PF01156"/>
    </source>
</evidence>
<comment type="similarity">
    <text evidence="1">Belongs to the IUNH family.</text>
</comment>
<dbReference type="EnsemblMetazoa" id="MESCA011435-RA">
    <property type="protein sequence ID" value="MESCA011435-PA"/>
    <property type="gene ID" value="MESCA011435"/>
</dbReference>
<dbReference type="InterPro" id="IPR036452">
    <property type="entry name" value="Ribo_hydro-like"/>
</dbReference>
<protein>
    <recommendedName>
        <fullName evidence="2">Inosine/uridine-preferring nucleoside hydrolase domain-containing protein</fullName>
    </recommendedName>
</protein>
<dbReference type="OMA" id="HAVNAWH"/>
<evidence type="ECO:0000313" key="3">
    <source>
        <dbReference type="EnsemblMetazoa" id="MESCA011435-PA"/>
    </source>
</evidence>
<dbReference type="Pfam" id="PF01156">
    <property type="entry name" value="IU_nuc_hydro"/>
    <property type="match status" value="1"/>
</dbReference>